<protein>
    <recommendedName>
        <fullName evidence="1">Transposon Tn7 transposition protein TnsD C-terminal domain-containing protein</fullName>
    </recommendedName>
</protein>
<sequence length="179" mass="21772">MLLTYRNQLLKGMQQYPSYSRTQIRKCFPKEYTYLYSHDKVWLFEKLPIIQEKKNNKAIVDWASRDREYCSKVEKLYKELIELDKPVRITISNIGKRLEILSNLEKHLDKLPQTKKLLFETTESTQQFQIRRCCKIIDRILQRQEPVVLWKVQRIGAVKSHHFHEIEPYLEKYLRTKQE</sequence>
<accession>A0AAW5E7F6</accession>
<dbReference type="EMBL" id="JAKTTI010000009">
    <property type="protein sequence ID" value="MCH1625331.1"/>
    <property type="molecule type" value="Genomic_DNA"/>
</dbReference>
<name>A0AAW5E7F6_9BACI</name>
<dbReference type="InterPro" id="IPR032750">
    <property type="entry name" value="TnsD_C"/>
</dbReference>
<dbReference type="AlphaFoldDB" id="A0AAW5E7F6"/>
<organism evidence="2 3">
    <name type="scientific">Fredinandcohnia quinoae</name>
    <dbReference type="NCBI Taxonomy" id="2918902"/>
    <lineage>
        <taxon>Bacteria</taxon>
        <taxon>Bacillati</taxon>
        <taxon>Bacillota</taxon>
        <taxon>Bacilli</taxon>
        <taxon>Bacillales</taxon>
        <taxon>Bacillaceae</taxon>
        <taxon>Fredinandcohnia</taxon>
    </lineage>
</organism>
<dbReference type="Pfam" id="PF15978">
    <property type="entry name" value="TnsD"/>
    <property type="match status" value="1"/>
</dbReference>
<evidence type="ECO:0000259" key="1">
    <source>
        <dbReference type="Pfam" id="PF15978"/>
    </source>
</evidence>
<comment type="caution">
    <text evidence="2">The sequence shown here is derived from an EMBL/GenBank/DDBJ whole genome shotgun (WGS) entry which is preliminary data.</text>
</comment>
<dbReference type="Proteomes" id="UP001431131">
    <property type="component" value="Unassembled WGS sequence"/>
</dbReference>
<keyword evidence="3" id="KW-1185">Reference proteome</keyword>
<evidence type="ECO:0000313" key="2">
    <source>
        <dbReference type="EMBL" id="MCH1625331.1"/>
    </source>
</evidence>
<proteinExistence type="predicted"/>
<reference evidence="2" key="1">
    <citation type="submission" date="2022-02" db="EMBL/GenBank/DDBJ databases">
        <title>Fredinandcohnia quinoae sp. nov. isolated from Chenopodium quinoa seeds.</title>
        <authorList>
            <person name="Saati-Santamaria Z."/>
            <person name="Flores-Felix J.D."/>
            <person name="Igual J.M."/>
            <person name="Velazquez E."/>
            <person name="Garcia-Fraile P."/>
            <person name="Martinez-Molina E."/>
        </authorList>
    </citation>
    <scope>NUCLEOTIDE SEQUENCE</scope>
    <source>
        <strain evidence="2">SECRCQ15</strain>
    </source>
</reference>
<feature type="domain" description="Transposon Tn7 transposition protein TnsD C-terminal" evidence="1">
    <location>
        <begin position="5"/>
        <end position="118"/>
    </location>
</feature>
<gene>
    <name evidence="2" type="ORF">MJG50_08335</name>
</gene>
<evidence type="ECO:0000313" key="3">
    <source>
        <dbReference type="Proteomes" id="UP001431131"/>
    </source>
</evidence>